<feature type="domain" description="Insertion element IS402-like" evidence="1">
    <location>
        <begin position="17"/>
        <end position="90"/>
    </location>
</feature>
<dbReference type="Pfam" id="PF13340">
    <property type="entry name" value="DUF4096"/>
    <property type="match status" value="1"/>
</dbReference>
<evidence type="ECO:0000313" key="3">
    <source>
        <dbReference type="Proteomes" id="UP000466345"/>
    </source>
</evidence>
<name>A0A7K0CET9_9ACTN</name>
<sequence length="156" mass="16435">MSDSECPEWGWIVPAGLWEAARPLLPRARTRPQGGGTANTPDAVVFAAVVYVLVSGCAWRALPPCFGLSKSTAHRRFLAWSRAGVWARLHRAVPGAGLPLVLLDAARERAAAGANLRTRTPWPGPGPVRRCAPCPLGGRACPSAPEGPQAASSDVR</sequence>
<keyword evidence="3" id="KW-1185">Reference proteome</keyword>
<proteinExistence type="predicted"/>
<dbReference type="InterPro" id="IPR025161">
    <property type="entry name" value="IS402-like_dom"/>
</dbReference>
<protein>
    <recommendedName>
        <fullName evidence="1">Insertion element IS402-like domain-containing protein</fullName>
    </recommendedName>
</protein>
<gene>
    <name evidence="2" type="ORF">SRB5_21170</name>
</gene>
<reference evidence="2 3" key="1">
    <citation type="submission" date="2019-10" db="EMBL/GenBank/DDBJ databases">
        <title>Streptomyces smaragdinus sp. nov. and Streptomyces fabii sp. nov., isolated from the gut of fungus growing-termite Macrotermes natalensis.</title>
        <authorList>
            <person name="Schwitalla J."/>
            <person name="Benndorf R."/>
            <person name="Martin K."/>
            <person name="De Beer W."/>
            <person name="Kaster A.-K."/>
            <person name="Vollmers J."/>
            <person name="Poulsen M."/>
            <person name="Beemelmanns C."/>
        </authorList>
    </citation>
    <scope>NUCLEOTIDE SEQUENCE [LARGE SCALE GENOMIC DNA]</scope>
    <source>
        <strain evidence="2 3">RB5</strain>
    </source>
</reference>
<comment type="caution">
    <text evidence="2">The sequence shown here is derived from an EMBL/GenBank/DDBJ whole genome shotgun (WGS) entry which is preliminary data.</text>
</comment>
<dbReference type="Proteomes" id="UP000466345">
    <property type="component" value="Unassembled WGS sequence"/>
</dbReference>
<organism evidence="2 3">
    <name type="scientific">Streptomyces smaragdinus</name>
    <dbReference type="NCBI Taxonomy" id="2585196"/>
    <lineage>
        <taxon>Bacteria</taxon>
        <taxon>Bacillati</taxon>
        <taxon>Actinomycetota</taxon>
        <taxon>Actinomycetes</taxon>
        <taxon>Kitasatosporales</taxon>
        <taxon>Streptomycetaceae</taxon>
        <taxon>Streptomyces</taxon>
    </lineage>
</organism>
<evidence type="ECO:0000313" key="2">
    <source>
        <dbReference type="EMBL" id="MQY11989.1"/>
    </source>
</evidence>
<evidence type="ECO:0000259" key="1">
    <source>
        <dbReference type="Pfam" id="PF13340"/>
    </source>
</evidence>
<dbReference type="AlphaFoldDB" id="A0A7K0CET9"/>
<accession>A0A7K0CET9</accession>
<dbReference type="EMBL" id="WEGJ01000005">
    <property type="protein sequence ID" value="MQY11989.1"/>
    <property type="molecule type" value="Genomic_DNA"/>
</dbReference>
<dbReference type="InterPro" id="IPR052909">
    <property type="entry name" value="Transposase_6_like"/>
</dbReference>
<dbReference type="PANTHER" id="PTHR46637:SF1">
    <property type="entry name" value="BLL5188 PROTEIN"/>
    <property type="match status" value="1"/>
</dbReference>
<dbReference type="PANTHER" id="PTHR46637">
    <property type="entry name" value="TIS1421-TRANSPOSASE PROTEIN A"/>
    <property type="match status" value="1"/>
</dbReference>